<sequence length="74" mass="8756">MDAALLYKMLKRRSKHVIKLQREDFLFLYCVENDLRLDELTNEPDDDQNLPFDFSLSSAQLNIAKLLVEHKAFK</sequence>
<dbReference type="WBParaSite" id="PDA_v2.g8097.t1">
    <property type="protein sequence ID" value="PDA_v2.g8097.t1"/>
    <property type="gene ID" value="PDA_v2.g8097"/>
</dbReference>
<evidence type="ECO:0000313" key="1">
    <source>
        <dbReference type="Proteomes" id="UP000887578"/>
    </source>
</evidence>
<reference evidence="2" key="1">
    <citation type="submission" date="2022-11" db="UniProtKB">
        <authorList>
            <consortium name="WormBaseParasite"/>
        </authorList>
    </citation>
    <scope>IDENTIFICATION</scope>
</reference>
<organism evidence="1 2">
    <name type="scientific">Panagrolaimus davidi</name>
    <dbReference type="NCBI Taxonomy" id="227884"/>
    <lineage>
        <taxon>Eukaryota</taxon>
        <taxon>Metazoa</taxon>
        <taxon>Ecdysozoa</taxon>
        <taxon>Nematoda</taxon>
        <taxon>Chromadorea</taxon>
        <taxon>Rhabditida</taxon>
        <taxon>Tylenchina</taxon>
        <taxon>Panagrolaimomorpha</taxon>
        <taxon>Panagrolaimoidea</taxon>
        <taxon>Panagrolaimidae</taxon>
        <taxon>Panagrolaimus</taxon>
    </lineage>
</organism>
<name>A0A914R0Y7_9BILA</name>
<dbReference type="Proteomes" id="UP000887578">
    <property type="component" value="Unplaced"/>
</dbReference>
<dbReference type="AlphaFoldDB" id="A0A914R0Y7"/>
<evidence type="ECO:0000313" key="2">
    <source>
        <dbReference type="WBParaSite" id="PDA_v2.g8097.t1"/>
    </source>
</evidence>
<proteinExistence type="predicted"/>
<protein>
    <submittedName>
        <fullName evidence="2">Uncharacterized protein</fullName>
    </submittedName>
</protein>
<keyword evidence="1" id="KW-1185">Reference proteome</keyword>
<accession>A0A914R0Y7</accession>